<evidence type="ECO:0008006" key="4">
    <source>
        <dbReference type="Google" id="ProtNLM"/>
    </source>
</evidence>
<evidence type="ECO:0000313" key="2">
    <source>
        <dbReference type="EMBL" id="CCD21688.1"/>
    </source>
</evidence>
<dbReference type="Proteomes" id="UP000009027">
    <property type="component" value="Unassembled WGS sequence"/>
</dbReference>
<organism evidence="2 3">
    <name type="scientific">Trypanosoma vivax (strain Y486)</name>
    <dbReference type="NCBI Taxonomy" id="1055687"/>
    <lineage>
        <taxon>Eukaryota</taxon>
        <taxon>Discoba</taxon>
        <taxon>Euglenozoa</taxon>
        <taxon>Kinetoplastea</taxon>
        <taxon>Metakinetoplastina</taxon>
        <taxon>Trypanosomatida</taxon>
        <taxon>Trypanosomatidae</taxon>
        <taxon>Trypanosoma</taxon>
        <taxon>Duttonella</taxon>
    </lineage>
</organism>
<dbReference type="VEuPathDB" id="TriTrypDB:TvY486_0004120"/>
<sequence length="433" mass="48658">MSTSKMDAPRSTMDASTEGNTVSPAAQKDIRATEEQAAMEDQKRHKPDGDGTADEPAKTQEQQRARWHDVFGASPEELPDLNELTISDKELGEADLEPLRTCNSLTKLRFERCRGFLDLEVLAGMTRLEELYVFITQIINHQALLQHHKLRKLFLSESQLDNKVTQYLGHMNELEELTLEHVIEGTDLSGVAQLPRLRFLRLYRVHIPEDSLVAFSKSKSLTKIEFDTVGTPDFSHLAELQTLEEVILIWCHLYTKGIGALWKLPRLRYLKTTAADVTNEDVRELSQSRSLKNLHIGGSTKLTDVAPLSNLKSLEQLWLRSLFGLRHGLRALSQLPRLHSLDMSTTPIDGAALEDISTINSLVSLRFLASENLKELSALVGIHSLKRVTIELVKPLPYGKVEALNYVIRLRHTVGFLPDRSCGVFVSRIGNSA</sequence>
<protein>
    <recommendedName>
        <fullName evidence="4">Leucine-rich repeat protein (LRRP)</fullName>
    </recommendedName>
</protein>
<name>F9WVS8_TRYVY</name>
<feature type="compositionally biased region" description="Basic and acidic residues" evidence="1">
    <location>
        <begin position="28"/>
        <end position="63"/>
    </location>
</feature>
<evidence type="ECO:0000256" key="1">
    <source>
        <dbReference type="SAM" id="MobiDB-lite"/>
    </source>
</evidence>
<feature type="region of interest" description="Disordered" evidence="1">
    <location>
        <begin position="1"/>
        <end position="63"/>
    </location>
</feature>
<dbReference type="SUPFAM" id="SSF52058">
    <property type="entry name" value="L domain-like"/>
    <property type="match status" value="1"/>
</dbReference>
<keyword evidence="3" id="KW-1185">Reference proteome</keyword>
<dbReference type="Gene3D" id="3.80.10.10">
    <property type="entry name" value="Ribonuclease Inhibitor"/>
    <property type="match status" value="1"/>
</dbReference>
<proteinExistence type="predicted"/>
<gene>
    <name evidence="2" type="ORF">TvY486_0004120</name>
</gene>
<feature type="compositionally biased region" description="Polar residues" evidence="1">
    <location>
        <begin position="13"/>
        <end position="24"/>
    </location>
</feature>
<dbReference type="PANTHER" id="PTHR48065:SF11">
    <property type="entry name" value="OS11G0213300 PROTEIN"/>
    <property type="match status" value="1"/>
</dbReference>
<dbReference type="PANTHER" id="PTHR48065">
    <property type="entry name" value="OS10G0469600 PROTEIN"/>
    <property type="match status" value="1"/>
</dbReference>
<dbReference type="EMBL" id="CAEX01008129">
    <property type="protein sequence ID" value="CCD21688.1"/>
    <property type="molecule type" value="Genomic_DNA"/>
</dbReference>
<dbReference type="AlphaFoldDB" id="F9WVS8"/>
<accession>F9WVS8</accession>
<dbReference type="InterPro" id="IPR032675">
    <property type="entry name" value="LRR_dom_sf"/>
</dbReference>
<evidence type="ECO:0000313" key="3">
    <source>
        <dbReference type="Proteomes" id="UP000009027"/>
    </source>
</evidence>
<reference evidence="2 3" key="1">
    <citation type="journal article" date="2012" name="Proc. Natl. Acad. Sci. U.S.A.">
        <title>Antigenic diversity is generated by distinct evolutionary mechanisms in African trypanosome species.</title>
        <authorList>
            <person name="Jackson A.P."/>
            <person name="Berry A."/>
            <person name="Aslett M."/>
            <person name="Allison H.C."/>
            <person name="Burton P."/>
            <person name="Vavrova-Anderson J."/>
            <person name="Brown R."/>
            <person name="Browne H."/>
            <person name="Corton N."/>
            <person name="Hauser H."/>
            <person name="Gamble J."/>
            <person name="Gilderthorp R."/>
            <person name="Marcello L."/>
            <person name="McQuillan J."/>
            <person name="Otto T.D."/>
            <person name="Quail M.A."/>
            <person name="Sanders M.J."/>
            <person name="van Tonder A."/>
            <person name="Ginger M.L."/>
            <person name="Field M.C."/>
            <person name="Barry J.D."/>
            <person name="Hertz-Fowler C."/>
            <person name="Berriman M."/>
        </authorList>
    </citation>
    <scope>NUCLEOTIDE SEQUENCE</scope>
    <source>
        <strain evidence="2 3">Y486</strain>
    </source>
</reference>